<dbReference type="Proteomes" id="UP001164286">
    <property type="component" value="Unassembled WGS sequence"/>
</dbReference>
<evidence type="ECO:0000313" key="3">
    <source>
        <dbReference type="EMBL" id="KAI9637584.1"/>
    </source>
</evidence>
<keyword evidence="2" id="KW-1133">Transmembrane helix</keyword>
<dbReference type="SUPFAM" id="SSF53448">
    <property type="entry name" value="Nucleotide-diphospho-sugar transferases"/>
    <property type="match status" value="1"/>
</dbReference>
<dbReference type="CDD" id="cd02537">
    <property type="entry name" value="GT8_Glycogenin"/>
    <property type="match status" value="1"/>
</dbReference>
<dbReference type="InterPro" id="IPR029044">
    <property type="entry name" value="Nucleotide-diphossugar_trans"/>
</dbReference>
<organism evidence="3 4">
    <name type="scientific">Dioszegia hungarica</name>
    <dbReference type="NCBI Taxonomy" id="4972"/>
    <lineage>
        <taxon>Eukaryota</taxon>
        <taxon>Fungi</taxon>
        <taxon>Dikarya</taxon>
        <taxon>Basidiomycota</taxon>
        <taxon>Agaricomycotina</taxon>
        <taxon>Tremellomycetes</taxon>
        <taxon>Tremellales</taxon>
        <taxon>Bulleribasidiaceae</taxon>
        <taxon>Dioszegia</taxon>
    </lineage>
</organism>
<feature type="region of interest" description="Disordered" evidence="1">
    <location>
        <begin position="323"/>
        <end position="359"/>
    </location>
</feature>
<dbReference type="Gene3D" id="3.90.550.10">
    <property type="entry name" value="Spore Coat Polysaccharide Biosynthesis Protein SpsA, Chain A"/>
    <property type="match status" value="1"/>
</dbReference>
<proteinExistence type="predicted"/>
<dbReference type="GO" id="GO:0016757">
    <property type="term" value="F:glycosyltransferase activity"/>
    <property type="evidence" value="ECO:0007669"/>
    <property type="project" value="InterPro"/>
</dbReference>
<name>A0AA38HEP7_9TREE</name>
<keyword evidence="4" id="KW-1185">Reference proteome</keyword>
<feature type="compositionally biased region" description="Low complexity" evidence="1">
    <location>
        <begin position="323"/>
        <end position="336"/>
    </location>
</feature>
<dbReference type="AlphaFoldDB" id="A0AA38HEP7"/>
<dbReference type="RefSeq" id="XP_052947361.1">
    <property type="nucleotide sequence ID" value="XM_053086762.1"/>
</dbReference>
<dbReference type="Pfam" id="PF01501">
    <property type="entry name" value="Glyco_transf_8"/>
    <property type="match status" value="1"/>
</dbReference>
<feature type="compositionally biased region" description="Basic and acidic residues" evidence="1">
    <location>
        <begin position="338"/>
        <end position="347"/>
    </location>
</feature>
<dbReference type="InterPro" id="IPR002495">
    <property type="entry name" value="Glyco_trans_8"/>
</dbReference>
<dbReference type="PANTHER" id="PTHR11183">
    <property type="entry name" value="GLYCOGENIN SUBFAMILY MEMBER"/>
    <property type="match status" value="1"/>
</dbReference>
<accession>A0AA38HEP7</accession>
<gene>
    <name evidence="3" type="ORF">MKK02DRAFT_23658</name>
</gene>
<comment type="caution">
    <text evidence="3">The sequence shown here is derived from an EMBL/GenBank/DDBJ whole genome shotgun (WGS) entry which is preliminary data.</text>
</comment>
<sequence length="359" mass="40533">MSDKQYAYCTLITRASYLAGVIILAHTLRKRGSKHPLIVLYTPSLSADAVRALELEASRSNLLLHRTDILLPRKDLKLLLIAERFADTWTKLRVFQLHEAFPQFDTICYLDADMTVRKPIDQIFTDHPLPGPDWIASNHVCVCNLDGDSWAPADWTKENCAYTPLSHPSALTHPTTSSSSSIPTHQLLNGGMFLFRPSPKLWADMLDFFNTTPLLSDMMFPDQDFLAEFFRDRWLPMGWQYNALKTMRYWHENIWRDDEVVVLHYIVDKPWAKRNTPEGKGGYLGNDGETHSWWWADYEEWVRSRGDGSEVVRLLSPLVNGGADKQKGGAQANGAGRCADEAAEEAKVGGAGDARPLGI</sequence>
<keyword evidence="3" id="KW-0808">Transferase</keyword>
<dbReference type="InterPro" id="IPR050587">
    <property type="entry name" value="GNT1/Glycosyltrans_8"/>
</dbReference>
<evidence type="ECO:0000256" key="2">
    <source>
        <dbReference type="SAM" id="Phobius"/>
    </source>
</evidence>
<evidence type="ECO:0000256" key="1">
    <source>
        <dbReference type="SAM" id="MobiDB-lite"/>
    </source>
</evidence>
<feature type="transmembrane region" description="Helical" evidence="2">
    <location>
        <begin position="6"/>
        <end position="25"/>
    </location>
</feature>
<dbReference type="GeneID" id="77725963"/>
<reference evidence="3" key="1">
    <citation type="journal article" date="2022" name="G3 (Bethesda)">
        <title>High quality genome of the basidiomycete yeast Dioszegia hungarica PDD-24b-2 isolated from cloud water.</title>
        <authorList>
            <person name="Jarrige D."/>
            <person name="Haridas S."/>
            <person name="Bleykasten-Grosshans C."/>
            <person name="Joly M."/>
            <person name="Nadalig T."/>
            <person name="Sancelme M."/>
            <person name="Vuilleumier S."/>
            <person name="Grigoriev I.V."/>
            <person name="Amato P."/>
            <person name="Bringel F."/>
        </authorList>
    </citation>
    <scope>NUCLEOTIDE SEQUENCE</scope>
    <source>
        <strain evidence="3">PDD-24b-2</strain>
    </source>
</reference>
<protein>
    <submittedName>
        <fullName evidence="3">Nucleotide-diphospho-sugar transferase</fullName>
    </submittedName>
</protein>
<keyword evidence="2" id="KW-0812">Transmembrane</keyword>
<dbReference type="EMBL" id="JAKWFO010000004">
    <property type="protein sequence ID" value="KAI9637584.1"/>
    <property type="molecule type" value="Genomic_DNA"/>
</dbReference>
<keyword evidence="2" id="KW-0472">Membrane</keyword>
<evidence type="ECO:0000313" key="4">
    <source>
        <dbReference type="Proteomes" id="UP001164286"/>
    </source>
</evidence>